<accession>X0Y396</accession>
<protein>
    <submittedName>
        <fullName evidence="1">Uncharacterized protein</fullName>
    </submittedName>
</protein>
<dbReference type="EMBL" id="BARS01053271">
    <property type="protein sequence ID" value="GAG50185.1"/>
    <property type="molecule type" value="Genomic_DNA"/>
</dbReference>
<name>X0Y396_9ZZZZ</name>
<comment type="caution">
    <text evidence="1">The sequence shown here is derived from an EMBL/GenBank/DDBJ whole genome shotgun (WGS) entry which is preliminary data.</text>
</comment>
<dbReference type="AlphaFoldDB" id="X0Y396"/>
<reference evidence="1" key="1">
    <citation type="journal article" date="2014" name="Front. Microbiol.">
        <title>High frequency of phylogenetically diverse reductive dehalogenase-homologous genes in deep subseafloor sedimentary metagenomes.</title>
        <authorList>
            <person name="Kawai M."/>
            <person name="Futagami T."/>
            <person name="Toyoda A."/>
            <person name="Takaki Y."/>
            <person name="Nishi S."/>
            <person name="Hori S."/>
            <person name="Arai W."/>
            <person name="Tsubouchi T."/>
            <person name="Morono Y."/>
            <person name="Uchiyama I."/>
            <person name="Ito T."/>
            <person name="Fujiyama A."/>
            <person name="Inagaki F."/>
            <person name="Takami H."/>
        </authorList>
    </citation>
    <scope>NUCLEOTIDE SEQUENCE</scope>
    <source>
        <strain evidence="1">Expedition CK06-06</strain>
    </source>
</reference>
<evidence type="ECO:0000313" key="1">
    <source>
        <dbReference type="EMBL" id="GAG50185.1"/>
    </source>
</evidence>
<gene>
    <name evidence="1" type="ORF">S01H1_79075</name>
</gene>
<feature type="non-terminal residue" evidence="1">
    <location>
        <position position="153"/>
    </location>
</feature>
<organism evidence="1">
    <name type="scientific">marine sediment metagenome</name>
    <dbReference type="NCBI Taxonomy" id="412755"/>
    <lineage>
        <taxon>unclassified sequences</taxon>
        <taxon>metagenomes</taxon>
        <taxon>ecological metagenomes</taxon>
    </lineage>
</organism>
<proteinExistence type="predicted"/>
<sequence>MAVKDDYIKIPLSFEHTMSFLFGEKNYHGHVGWIKKSEWKKDLLKIIKYIKKTIKINIESDRYHKNKLRNLLNLEERIKKHKEINDINIEIIEIFTIVIFELIGHFPEHLHWKHPYRDNFWELDGFRKIVYLQSDSQKANLIIYLVDAIKKYK</sequence>